<accession>A0A543AX56</accession>
<dbReference type="AlphaFoldDB" id="A0A543AX56"/>
<organism evidence="1 2">
    <name type="scientific">Stackebrandtia endophytica</name>
    <dbReference type="NCBI Taxonomy" id="1496996"/>
    <lineage>
        <taxon>Bacteria</taxon>
        <taxon>Bacillati</taxon>
        <taxon>Actinomycetota</taxon>
        <taxon>Actinomycetes</taxon>
        <taxon>Glycomycetales</taxon>
        <taxon>Glycomycetaceae</taxon>
        <taxon>Stackebrandtia</taxon>
    </lineage>
</organism>
<dbReference type="OrthoDB" id="3215846at2"/>
<comment type="caution">
    <text evidence="1">The sequence shown here is derived from an EMBL/GenBank/DDBJ whole genome shotgun (WGS) entry which is preliminary data.</text>
</comment>
<gene>
    <name evidence="1" type="ORF">FB566_2704</name>
</gene>
<sequence>MATRRRKKLVIWLVAVGVLLGLLVIGDRVAAGIAEDKVAGLIASKAAEHGVQSQRPPEVDITGFPFLTQVIGGEYQQIDIRLDDLSSGELTLPRLDISAMEVSAALSDVLSGSGPITAGRMEAEGHISYTALTTAMEEATSAKVTPLGNGQLEIEVTAEIMGVQVPLTGTATVSFNGSVLQVAADSFSAAGVDLPPGGVDIVNRMSETFSREIPLPALPYNLTVEDLRLEKDSMVLSASALNVPLA</sequence>
<dbReference type="InParanoid" id="A0A543AX56"/>
<proteinExistence type="predicted"/>
<dbReference type="RefSeq" id="WP_142039611.1">
    <property type="nucleotide sequence ID" value="NZ_JBHTGS010000001.1"/>
</dbReference>
<keyword evidence="2" id="KW-1185">Reference proteome</keyword>
<dbReference type="Pfam" id="PF11209">
    <property type="entry name" value="LmeA"/>
    <property type="match status" value="1"/>
</dbReference>
<reference evidence="1 2" key="1">
    <citation type="submission" date="2019-06" db="EMBL/GenBank/DDBJ databases">
        <title>Sequencing the genomes of 1000 actinobacteria strains.</title>
        <authorList>
            <person name="Klenk H.-P."/>
        </authorList>
    </citation>
    <scope>NUCLEOTIDE SEQUENCE [LARGE SCALE GENOMIC DNA]</scope>
    <source>
        <strain evidence="1 2">DSM 45928</strain>
    </source>
</reference>
<evidence type="ECO:0000313" key="1">
    <source>
        <dbReference type="EMBL" id="TQL77154.1"/>
    </source>
</evidence>
<dbReference type="Proteomes" id="UP000317043">
    <property type="component" value="Unassembled WGS sequence"/>
</dbReference>
<dbReference type="InterPro" id="IPR021373">
    <property type="entry name" value="DUF2993"/>
</dbReference>
<protein>
    <submittedName>
        <fullName evidence="1">DUF2993 family protein</fullName>
    </submittedName>
</protein>
<name>A0A543AX56_9ACTN</name>
<evidence type="ECO:0000313" key="2">
    <source>
        <dbReference type="Proteomes" id="UP000317043"/>
    </source>
</evidence>
<dbReference type="EMBL" id="VFOW01000001">
    <property type="protein sequence ID" value="TQL77154.1"/>
    <property type="molecule type" value="Genomic_DNA"/>
</dbReference>